<comment type="caution">
    <text evidence="3">The sequence shown here is derived from an EMBL/GenBank/DDBJ whole genome shotgun (WGS) entry which is preliminary data.</text>
</comment>
<dbReference type="RefSeq" id="WP_184045631.1">
    <property type="nucleotide sequence ID" value="NZ_JACIGK010000018.1"/>
</dbReference>
<reference evidence="3 4" key="1">
    <citation type="submission" date="2020-08" db="EMBL/GenBank/DDBJ databases">
        <title>Genome sequencing of Purple Non-Sulfur Bacteria from various extreme environments.</title>
        <authorList>
            <person name="Mayer M."/>
        </authorList>
    </citation>
    <scope>NUCLEOTIDE SEQUENCE [LARGE SCALE GENOMIC DNA]</scope>
    <source>
        <strain evidence="3 4">JA131</strain>
    </source>
</reference>
<evidence type="ECO:0000256" key="1">
    <source>
        <dbReference type="SAM" id="MobiDB-lite"/>
    </source>
</evidence>
<protein>
    <submittedName>
        <fullName evidence="3">Uncharacterized protein YjiS (DUF1127 family)</fullName>
    </submittedName>
</protein>
<organism evidence="3 4">
    <name type="scientific">Roseospira visakhapatnamensis</name>
    <dbReference type="NCBI Taxonomy" id="390880"/>
    <lineage>
        <taxon>Bacteria</taxon>
        <taxon>Pseudomonadati</taxon>
        <taxon>Pseudomonadota</taxon>
        <taxon>Alphaproteobacteria</taxon>
        <taxon>Rhodospirillales</taxon>
        <taxon>Rhodospirillaceae</taxon>
        <taxon>Roseospira</taxon>
    </lineage>
</organism>
<feature type="compositionally biased region" description="Basic and acidic residues" evidence="1">
    <location>
        <begin position="48"/>
        <end position="60"/>
    </location>
</feature>
<feature type="region of interest" description="Disordered" evidence="1">
    <location>
        <begin position="1"/>
        <end position="61"/>
    </location>
</feature>
<keyword evidence="4" id="KW-1185">Reference proteome</keyword>
<evidence type="ECO:0000313" key="4">
    <source>
        <dbReference type="Proteomes" id="UP000554286"/>
    </source>
</evidence>
<evidence type="ECO:0000259" key="2">
    <source>
        <dbReference type="Pfam" id="PF06568"/>
    </source>
</evidence>
<accession>A0A7W6RE16</accession>
<dbReference type="Pfam" id="PF06568">
    <property type="entry name" value="YjiS-like"/>
    <property type="match status" value="1"/>
</dbReference>
<feature type="domain" description="YjiS-like" evidence="2">
    <location>
        <begin position="72"/>
        <end position="106"/>
    </location>
</feature>
<dbReference type="AlphaFoldDB" id="A0A7W6RE16"/>
<dbReference type="Proteomes" id="UP000554286">
    <property type="component" value="Unassembled WGS sequence"/>
</dbReference>
<sequence>MWPHLKDANAAPSSGAASADGAVPNQPVTPPPAQDGPSPAVTAPAANDDDHPTPAAERKGQRWWLRLPHRLMGAILAWRERQILKEDLRALDRHQLADIGLTPEDIPAVVDGRYRRHGDGPS</sequence>
<evidence type="ECO:0000313" key="3">
    <source>
        <dbReference type="EMBL" id="MBB4266831.1"/>
    </source>
</evidence>
<name>A0A7W6RE16_9PROT</name>
<dbReference type="EMBL" id="JACIGK010000018">
    <property type="protein sequence ID" value="MBB4266831.1"/>
    <property type="molecule type" value="Genomic_DNA"/>
</dbReference>
<dbReference type="InterPro" id="IPR009506">
    <property type="entry name" value="YjiS-like"/>
</dbReference>
<feature type="compositionally biased region" description="Low complexity" evidence="1">
    <location>
        <begin position="8"/>
        <end position="22"/>
    </location>
</feature>
<proteinExistence type="predicted"/>
<gene>
    <name evidence="3" type="ORF">GGD89_002467</name>
</gene>